<dbReference type="Gene3D" id="3.40.50.720">
    <property type="entry name" value="NAD(P)-binding Rossmann-like Domain"/>
    <property type="match status" value="1"/>
</dbReference>
<evidence type="ECO:0000256" key="2">
    <source>
        <dbReference type="ARBA" id="ARBA00023277"/>
    </source>
</evidence>
<sequence>MRVVITGGAGFLGQSLARSLVRRGALLTHRHDGEESTAKIQSIVLADVHRPELLDGAGGVATSVAVGDVADRAFCDALVGDGAGPLSVFHLGAVMSGQGEADFDLCLATNLAGTMHMLEAARRSGAPRPRFVYASAGATLGAGAPTDWVASDGEVSDATRATPHTTYGMTKACGELLLADYSRRGFVDGRGVRLPSVVVRAGAPNAATTGVYSGVVRETLAGVDTASPIAGGVKHAVAGARSAVASLVAAHDAPAATADAVLGYDRTVFLRSTAVSIDELVAAVRRNVDPASAGELGRVTFAVDDALSAAVGSFPVRVDAARAEKLGFPAPGSADDLVREYMED</sequence>
<dbReference type="OrthoDB" id="16464at2759"/>
<dbReference type="Pfam" id="PF01370">
    <property type="entry name" value="Epimerase"/>
    <property type="match status" value="1"/>
</dbReference>
<dbReference type="RefSeq" id="XP_009033157.1">
    <property type="nucleotide sequence ID" value="XM_009034909.1"/>
</dbReference>
<evidence type="ECO:0000256" key="1">
    <source>
        <dbReference type="ARBA" id="ARBA00022857"/>
    </source>
</evidence>
<dbReference type="AlphaFoldDB" id="F0XY70"/>
<dbReference type="InterPro" id="IPR036291">
    <property type="entry name" value="NAD(P)-bd_dom_sf"/>
</dbReference>
<proteinExistence type="predicted"/>
<dbReference type="PANTHER" id="PTHR43103">
    <property type="entry name" value="NUCLEOSIDE-DIPHOSPHATE-SUGAR EPIMERASE"/>
    <property type="match status" value="1"/>
</dbReference>
<dbReference type="Proteomes" id="UP000002729">
    <property type="component" value="Unassembled WGS sequence"/>
</dbReference>
<dbReference type="EMBL" id="GL833121">
    <property type="protein sequence ID" value="EGB12062.1"/>
    <property type="molecule type" value="Genomic_DNA"/>
</dbReference>
<dbReference type="GeneID" id="20219230"/>
<feature type="domain" description="NAD-dependent epimerase/dehydratase" evidence="3">
    <location>
        <begin position="3"/>
        <end position="223"/>
    </location>
</feature>
<dbReference type="Gene3D" id="3.90.25.10">
    <property type="entry name" value="UDP-galactose 4-epimerase, domain 1"/>
    <property type="match status" value="1"/>
</dbReference>
<accession>F0XY70</accession>
<protein>
    <recommendedName>
        <fullName evidence="3">NAD-dependent epimerase/dehydratase domain-containing protein</fullName>
    </recommendedName>
</protein>
<dbReference type="InParanoid" id="F0XY70"/>
<dbReference type="eggNOG" id="ENOG502S4Z2">
    <property type="taxonomic scope" value="Eukaryota"/>
</dbReference>
<evidence type="ECO:0000313" key="4">
    <source>
        <dbReference type="EMBL" id="EGB12062.1"/>
    </source>
</evidence>
<dbReference type="SUPFAM" id="SSF51735">
    <property type="entry name" value="NAD(P)-binding Rossmann-fold domains"/>
    <property type="match status" value="1"/>
</dbReference>
<keyword evidence="5" id="KW-1185">Reference proteome</keyword>
<dbReference type="PANTHER" id="PTHR43103:SF3">
    <property type="entry name" value="ADP-L-GLYCERO-D-MANNO-HEPTOSE-6-EPIMERASE"/>
    <property type="match status" value="1"/>
</dbReference>
<reference evidence="4 5" key="1">
    <citation type="journal article" date="2011" name="Proc. Natl. Acad. Sci. U.S.A.">
        <title>Niche of harmful alga Aureococcus anophagefferens revealed through ecogenomics.</title>
        <authorList>
            <person name="Gobler C.J."/>
            <person name="Berry D.L."/>
            <person name="Dyhrman S.T."/>
            <person name="Wilhelm S.W."/>
            <person name="Salamov A."/>
            <person name="Lobanov A.V."/>
            <person name="Zhang Y."/>
            <person name="Collier J.L."/>
            <person name="Wurch L.L."/>
            <person name="Kustka A.B."/>
            <person name="Dill B.D."/>
            <person name="Shah M."/>
            <person name="VerBerkmoes N.C."/>
            <person name="Kuo A."/>
            <person name="Terry A."/>
            <person name="Pangilinan J."/>
            <person name="Lindquist E.A."/>
            <person name="Lucas S."/>
            <person name="Paulsen I.T."/>
            <person name="Hattenrath-Lehmann T.K."/>
            <person name="Talmage S.C."/>
            <person name="Walker E.A."/>
            <person name="Koch F."/>
            <person name="Burson A.M."/>
            <person name="Marcoval M.A."/>
            <person name="Tang Y.Z."/>
            <person name="Lecleir G.R."/>
            <person name="Coyne K.J."/>
            <person name="Berg G.M."/>
            <person name="Bertrand E.M."/>
            <person name="Saito M.A."/>
            <person name="Gladyshev V.N."/>
            <person name="Grigoriev I.V."/>
        </authorList>
    </citation>
    <scope>NUCLEOTIDE SEQUENCE [LARGE SCALE GENOMIC DNA]</scope>
    <source>
        <strain evidence="5">CCMP 1984</strain>
    </source>
</reference>
<keyword evidence="1" id="KW-0521">NADP</keyword>
<name>F0XY70_AURAN</name>
<gene>
    <name evidence="4" type="ORF">AURANDRAFT_20040</name>
</gene>
<keyword evidence="2" id="KW-0119">Carbohydrate metabolism</keyword>
<dbReference type="InterPro" id="IPR001509">
    <property type="entry name" value="Epimerase_deHydtase"/>
</dbReference>
<organism evidence="5">
    <name type="scientific">Aureococcus anophagefferens</name>
    <name type="common">Harmful bloom alga</name>
    <dbReference type="NCBI Taxonomy" id="44056"/>
    <lineage>
        <taxon>Eukaryota</taxon>
        <taxon>Sar</taxon>
        <taxon>Stramenopiles</taxon>
        <taxon>Ochrophyta</taxon>
        <taxon>Pelagophyceae</taxon>
        <taxon>Pelagomonadales</taxon>
        <taxon>Pelagomonadaceae</taxon>
        <taxon>Aureococcus</taxon>
    </lineage>
</organism>
<dbReference type="OMA" id="FGHFRQV"/>
<evidence type="ECO:0000313" key="5">
    <source>
        <dbReference type="Proteomes" id="UP000002729"/>
    </source>
</evidence>
<feature type="non-terminal residue" evidence="4">
    <location>
        <position position="344"/>
    </location>
</feature>
<dbReference type="KEGG" id="aaf:AURANDRAFT_20040"/>
<evidence type="ECO:0000259" key="3">
    <source>
        <dbReference type="Pfam" id="PF01370"/>
    </source>
</evidence>